<dbReference type="KEGG" id="samy:DB32_000182"/>
<protein>
    <submittedName>
        <fullName evidence="2">Uncharacterized protein</fullName>
    </submittedName>
</protein>
<reference evidence="2 3" key="1">
    <citation type="submission" date="2015-03" db="EMBL/GenBank/DDBJ databases">
        <title>Genome assembly of Sandaracinus amylolyticus DSM 53668.</title>
        <authorList>
            <person name="Sharma G."/>
            <person name="Subramanian S."/>
        </authorList>
    </citation>
    <scope>NUCLEOTIDE SEQUENCE [LARGE SCALE GENOMIC DNA]</scope>
    <source>
        <strain evidence="2 3">DSM 53668</strain>
    </source>
</reference>
<gene>
    <name evidence="2" type="ORF">DB32_000182</name>
</gene>
<evidence type="ECO:0000313" key="3">
    <source>
        <dbReference type="Proteomes" id="UP000034883"/>
    </source>
</evidence>
<name>A0A0F6VYZ4_9BACT</name>
<dbReference type="STRING" id="927083.DB32_000182"/>
<dbReference type="AlphaFoldDB" id="A0A0F6VYZ4"/>
<dbReference type="EMBL" id="CP011125">
    <property type="protein sequence ID" value="AKF03033.1"/>
    <property type="molecule type" value="Genomic_DNA"/>
</dbReference>
<proteinExistence type="predicted"/>
<sequence>MLGVLCLLATACGGGGGDEGATSRAATTGSERAVVIDEETGEPVAMIEESGEEIEYREAEDDETLGALSRTGTGIVHDEDDASWRTPLPATADPLDEPERSMRVSTREICPADVQGLVASFEALPRGGAMVLTADEGDVDELRARVSRFAHLQQLARDADVRDDDDRPGMVVFRDEDSELLEATSVRVVDIERGARLELETNITGDVAELRSEVRDSAEALRQGRCPLSLQIRA</sequence>
<accession>A0A0F6VYZ4</accession>
<feature type="region of interest" description="Disordered" evidence="1">
    <location>
        <begin position="77"/>
        <end position="100"/>
    </location>
</feature>
<keyword evidence="3" id="KW-1185">Reference proteome</keyword>
<evidence type="ECO:0000313" key="2">
    <source>
        <dbReference type="EMBL" id="AKF03033.1"/>
    </source>
</evidence>
<evidence type="ECO:0000256" key="1">
    <source>
        <dbReference type="SAM" id="MobiDB-lite"/>
    </source>
</evidence>
<dbReference type="Proteomes" id="UP000034883">
    <property type="component" value="Chromosome"/>
</dbReference>
<organism evidence="2 3">
    <name type="scientific">Sandaracinus amylolyticus</name>
    <dbReference type="NCBI Taxonomy" id="927083"/>
    <lineage>
        <taxon>Bacteria</taxon>
        <taxon>Pseudomonadati</taxon>
        <taxon>Myxococcota</taxon>
        <taxon>Polyangia</taxon>
        <taxon>Polyangiales</taxon>
        <taxon>Sandaracinaceae</taxon>
        <taxon>Sandaracinus</taxon>
    </lineage>
</organism>